<evidence type="ECO:0000256" key="4">
    <source>
        <dbReference type="ARBA" id="ARBA00023125"/>
    </source>
</evidence>
<keyword evidence="5" id="KW-0804">Transcription</keyword>
<keyword evidence="1 6" id="KW-0597">Phosphoprotein</keyword>
<evidence type="ECO:0000256" key="3">
    <source>
        <dbReference type="ARBA" id="ARBA00023015"/>
    </source>
</evidence>
<accession>A0AAU7B009</accession>
<reference evidence="8" key="1">
    <citation type="submission" date="2022-12" db="EMBL/GenBank/DDBJ databases">
        <title>Paraconexibacter alkalitolerans sp. nov. and Baekduia alba sp. nov., isolated from soil and emended description of the genera Paraconexibacter (Chun et al., 2020) and Baekduia (An et al., 2020).</title>
        <authorList>
            <person name="Vieira S."/>
            <person name="Huber K.J."/>
            <person name="Geppert A."/>
            <person name="Wolf J."/>
            <person name="Neumann-Schaal M."/>
            <person name="Muesken M."/>
            <person name="Overmann J."/>
        </authorList>
    </citation>
    <scope>NUCLEOTIDE SEQUENCE</scope>
    <source>
        <strain evidence="8">AEG42_29</strain>
    </source>
</reference>
<dbReference type="GO" id="GO:0000156">
    <property type="term" value="F:phosphorelay response regulator activity"/>
    <property type="evidence" value="ECO:0007669"/>
    <property type="project" value="TreeGrafter"/>
</dbReference>
<evidence type="ECO:0000256" key="2">
    <source>
        <dbReference type="ARBA" id="ARBA00023012"/>
    </source>
</evidence>
<dbReference type="RefSeq" id="WP_354698514.1">
    <property type="nucleotide sequence ID" value="NZ_CP114014.1"/>
</dbReference>
<evidence type="ECO:0000256" key="6">
    <source>
        <dbReference type="PROSITE-ProRule" id="PRU00169"/>
    </source>
</evidence>
<evidence type="ECO:0000313" key="8">
    <source>
        <dbReference type="EMBL" id="XAY07315.1"/>
    </source>
</evidence>
<dbReference type="SUPFAM" id="SSF52172">
    <property type="entry name" value="CheY-like"/>
    <property type="match status" value="1"/>
</dbReference>
<feature type="domain" description="Response regulatory" evidence="7">
    <location>
        <begin position="7"/>
        <end position="123"/>
    </location>
</feature>
<dbReference type="GO" id="GO:0032993">
    <property type="term" value="C:protein-DNA complex"/>
    <property type="evidence" value="ECO:0007669"/>
    <property type="project" value="TreeGrafter"/>
</dbReference>
<dbReference type="GO" id="GO:0006355">
    <property type="term" value="P:regulation of DNA-templated transcription"/>
    <property type="evidence" value="ECO:0007669"/>
    <property type="project" value="TreeGrafter"/>
</dbReference>
<dbReference type="Pfam" id="PF00072">
    <property type="entry name" value="Response_reg"/>
    <property type="match status" value="1"/>
</dbReference>
<keyword evidence="4" id="KW-0238">DNA-binding</keyword>
<evidence type="ECO:0000259" key="7">
    <source>
        <dbReference type="PROSITE" id="PS50110"/>
    </source>
</evidence>
<dbReference type="PANTHER" id="PTHR48111:SF1">
    <property type="entry name" value="TWO-COMPONENT RESPONSE REGULATOR ORR33"/>
    <property type="match status" value="1"/>
</dbReference>
<name>A0AAU7B009_9ACTN</name>
<dbReference type="GO" id="GO:0005829">
    <property type="term" value="C:cytosol"/>
    <property type="evidence" value="ECO:0007669"/>
    <property type="project" value="TreeGrafter"/>
</dbReference>
<feature type="modified residue" description="4-aspartylphosphate" evidence="6">
    <location>
        <position position="56"/>
    </location>
</feature>
<dbReference type="InterPro" id="IPR001789">
    <property type="entry name" value="Sig_transdc_resp-reg_receiver"/>
</dbReference>
<evidence type="ECO:0000256" key="1">
    <source>
        <dbReference type="ARBA" id="ARBA00022553"/>
    </source>
</evidence>
<dbReference type="AlphaFoldDB" id="A0AAU7B009"/>
<gene>
    <name evidence="8" type="ORF">DSM112329_04196</name>
</gene>
<organism evidence="8">
    <name type="scientific">Paraconexibacter sp. AEG42_29</name>
    <dbReference type="NCBI Taxonomy" id="2997339"/>
    <lineage>
        <taxon>Bacteria</taxon>
        <taxon>Bacillati</taxon>
        <taxon>Actinomycetota</taxon>
        <taxon>Thermoleophilia</taxon>
        <taxon>Solirubrobacterales</taxon>
        <taxon>Paraconexibacteraceae</taxon>
        <taxon>Paraconexibacter</taxon>
    </lineage>
</organism>
<dbReference type="PANTHER" id="PTHR48111">
    <property type="entry name" value="REGULATOR OF RPOS"/>
    <property type="match status" value="1"/>
</dbReference>
<sequence>MSTVAAHLLVVDDDPINRRLLAGYLEREGHTVATANDGLAGWGLVQQEPFDVVLLDVLMPELDGYDVLARIRGHAALRHLPVIMISSVEEMDSIVRCIELGADDYLPKPFSPVLLRARIRAGLARKRLHDLEREYLEQVGHVVDAATAVEAGTFVLGSLTAVAARDDALGNLARVFQHMAHEVAARERVLQEQVRELRIEIDEGKAARQVAEITGTDYFRDLQRKAEELRAAR</sequence>
<evidence type="ECO:0000256" key="5">
    <source>
        <dbReference type="ARBA" id="ARBA00023163"/>
    </source>
</evidence>
<dbReference type="SMART" id="SM00448">
    <property type="entry name" value="REC"/>
    <property type="match status" value="1"/>
</dbReference>
<keyword evidence="3" id="KW-0805">Transcription regulation</keyword>
<protein>
    <recommendedName>
        <fullName evidence="7">Response regulatory domain-containing protein</fullName>
    </recommendedName>
</protein>
<dbReference type="InterPro" id="IPR039420">
    <property type="entry name" value="WalR-like"/>
</dbReference>
<dbReference type="InterPro" id="IPR011006">
    <property type="entry name" value="CheY-like_superfamily"/>
</dbReference>
<dbReference type="EMBL" id="CP114014">
    <property type="protein sequence ID" value="XAY07315.1"/>
    <property type="molecule type" value="Genomic_DNA"/>
</dbReference>
<proteinExistence type="predicted"/>
<dbReference type="Gene3D" id="3.40.50.2300">
    <property type="match status" value="1"/>
</dbReference>
<dbReference type="GO" id="GO:0000976">
    <property type="term" value="F:transcription cis-regulatory region binding"/>
    <property type="evidence" value="ECO:0007669"/>
    <property type="project" value="TreeGrafter"/>
</dbReference>
<dbReference type="KEGG" id="parq:DSM112329_04196"/>
<dbReference type="PROSITE" id="PS50110">
    <property type="entry name" value="RESPONSE_REGULATORY"/>
    <property type="match status" value="1"/>
</dbReference>
<keyword evidence="2" id="KW-0902">Two-component regulatory system</keyword>